<organism evidence="1 2">
    <name type="scientific">Halomonas qinghailakensis</name>
    <dbReference type="NCBI Taxonomy" id="2937790"/>
    <lineage>
        <taxon>Bacteria</taxon>
        <taxon>Pseudomonadati</taxon>
        <taxon>Pseudomonadota</taxon>
        <taxon>Gammaproteobacteria</taxon>
        <taxon>Oceanospirillales</taxon>
        <taxon>Halomonadaceae</taxon>
        <taxon>Halomonas</taxon>
    </lineage>
</organism>
<reference evidence="1" key="1">
    <citation type="submission" date="2022-05" db="EMBL/GenBank/DDBJ databases">
        <title>Complete sequence of a novel PHA-producing Halomonas strain.</title>
        <authorList>
            <person name="Zheng Z."/>
        </authorList>
    </citation>
    <scope>NUCLEOTIDE SEQUENCE</scope>
    <source>
        <strain evidence="1">ZZQ-149</strain>
    </source>
</reference>
<dbReference type="KEGG" id="hqn:M0220_15405"/>
<name>A0AA46TQ93_9GAMM</name>
<dbReference type="EMBL" id="CP096973">
    <property type="protein sequence ID" value="UYO74246.1"/>
    <property type="molecule type" value="Genomic_DNA"/>
</dbReference>
<accession>A0AA46TQ93</accession>
<keyword evidence="2" id="KW-1185">Reference proteome</keyword>
<dbReference type="Proteomes" id="UP001164935">
    <property type="component" value="Chromosome"/>
</dbReference>
<proteinExistence type="predicted"/>
<sequence>MAVNLKNVRIVNCGTGISAPADAPITADGLNIEGCERAIDLRDPPSLMQQLGLAEGTPPKDLLAVLEAINKPDLSQDDVIREVSSSKLRSWLGVGSDITTVSAGIFQLYQSGLVQSVLTLLPK</sequence>
<gene>
    <name evidence="1" type="ORF">M0220_15405</name>
</gene>
<evidence type="ECO:0000313" key="1">
    <source>
        <dbReference type="EMBL" id="UYO74246.1"/>
    </source>
</evidence>
<dbReference type="RefSeq" id="WP_136938103.1">
    <property type="nucleotide sequence ID" value="NZ_CP096973.1"/>
</dbReference>
<dbReference type="AlphaFoldDB" id="A0AA46TQ93"/>
<evidence type="ECO:0000313" key="2">
    <source>
        <dbReference type="Proteomes" id="UP001164935"/>
    </source>
</evidence>
<protein>
    <submittedName>
        <fullName evidence="1">Uncharacterized protein</fullName>
    </submittedName>
</protein>